<accession>A0ACD5VBQ4</accession>
<name>A0ACD5VBQ4_AVESA</name>
<keyword evidence="2" id="KW-1185">Reference proteome</keyword>
<dbReference type="EnsemblPlants" id="AVESA.00010b.r2.2DG0395600.1">
    <property type="protein sequence ID" value="AVESA.00010b.r2.2DG0395600.1.CDS"/>
    <property type="gene ID" value="AVESA.00010b.r2.2DG0395600"/>
</dbReference>
<reference evidence="1" key="2">
    <citation type="submission" date="2025-09" db="UniProtKB">
        <authorList>
            <consortium name="EnsemblPlants"/>
        </authorList>
    </citation>
    <scope>IDENTIFICATION</scope>
</reference>
<reference evidence="1" key="1">
    <citation type="submission" date="2021-05" db="EMBL/GenBank/DDBJ databases">
        <authorList>
            <person name="Scholz U."/>
            <person name="Mascher M."/>
            <person name="Fiebig A."/>
        </authorList>
    </citation>
    <scope>NUCLEOTIDE SEQUENCE [LARGE SCALE GENOMIC DNA]</scope>
</reference>
<organism evidence="1 2">
    <name type="scientific">Avena sativa</name>
    <name type="common">Oat</name>
    <dbReference type="NCBI Taxonomy" id="4498"/>
    <lineage>
        <taxon>Eukaryota</taxon>
        <taxon>Viridiplantae</taxon>
        <taxon>Streptophyta</taxon>
        <taxon>Embryophyta</taxon>
        <taxon>Tracheophyta</taxon>
        <taxon>Spermatophyta</taxon>
        <taxon>Magnoliopsida</taxon>
        <taxon>Liliopsida</taxon>
        <taxon>Poales</taxon>
        <taxon>Poaceae</taxon>
        <taxon>BOP clade</taxon>
        <taxon>Pooideae</taxon>
        <taxon>Poodae</taxon>
        <taxon>Poeae</taxon>
        <taxon>Poeae Chloroplast Group 1 (Aveneae type)</taxon>
        <taxon>Aveninae</taxon>
        <taxon>Avena</taxon>
    </lineage>
</organism>
<sequence>MVDPVGSVKQVLQVALKIKEAVDTVRSNKEVCHQIRGRVNRLRAILSKLEDADADAVDDPATADTLKDLEETLHRAYSLVAACQEDRNMVSLLFSAGKLSRNLRQVNEDILAQMAIASFGNNVRTTIMLTKHFQDSPKGDAEHAMSWYGTRSHHGTRVEASDKYGGVLEVEEPSIIPKMPDASLPWFIIFTYTQLRNATHDFSFELGRGSSAVIYKGILSDGREVAVKRIYLDTTSCNEVYEKEVRFTAMLQHVNVMKLIGCCSTEGESFQVYELMHNGTLGDHIHGTIKDSGLPWPVRFQIIEGIAQGLLYLHQQCGLRIVHMDIKPNNILLDDDYIPKITDFGISEVLSALAHEEETGVVRGTPGFVDPELVTNRRFSAKTDVYGYGVLLLETISGKSCIQADSDFNILSAWAWYLWKERKLAEFIDPRVRGVANVSETKEIKRCIHIALLCIELNPADRPTMSDILQMLWDNKLKLPAPQNPAGTNEVS</sequence>
<dbReference type="Proteomes" id="UP001732700">
    <property type="component" value="Chromosome 2D"/>
</dbReference>
<evidence type="ECO:0000313" key="2">
    <source>
        <dbReference type="Proteomes" id="UP001732700"/>
    </source>
</evidence>
<proteinExistence type="predicted"/>
<protein>
    <submittedName>
        <fullName evidence="1">Uncharacterized protein</fullName>
    </submittedName>
</protein>
<evidence type="ECO:0000313" key="1">
    <source>
        <dbReference type="EnsemblPlants" id="AVESA.00010b.r2.2DG0395600.1.CDS"/>
    </source>
</evidence>